<evidence type="ECO:0000313" key="2">
    <source>
        <dbReference type="Proteomes" id="UP000193685"/>
    </source>
</evidence>
<dbReference type="OrthoDB" id="8249012at2759"/>
<dbReference type="InterPro" id="IPR010856">
    <property type="entry name" value="Gig2-like"/>
</dbReference>
<reference evidence="1 2" key="1">
    <citation type="submission" date="2016-07" db="EMBL/GenBank/DDBJ databases">
        <title>Pervasive Adenine N6-methylation of Active Genes in Fungi.</title>
        <authorList>
            <consortium name="DOE Joint Genome Institute"/>
            <person name="Mondo S.J."/>
            <person name="Dannebaum R.O."/>
            <person name="Kuo R.C."/>
            <person name="Labutti K."/>
            <person name="Haridas S."/>
            <person name="Kuo A."/>
            <person name="Salamov A."/>
            <person name="Ahrendt S.R."/>
            <person name="Lipzen A."/>
            <person name="Sullivan W."/>
            <person name="Andreopoulos W.B."/>
            <person name="Clum A."/>
            <person name="Lindquist E."/>
            <person name="Daum C."/>
            <person name="Ramamoorthy G.K."/>
            <person name="Gryganskyi A."/>
            <person name="Culley D."/>
            <person name="Magnuson J.K."/>
            <person name="James T.Y."/>
            <person name="O'Malley M.A."/>
            <person name="Stajich J.E."/>
            <person name="Spatafora J.W."/>
            <person name="Visel A."/>
            <person name="Grigoriev I.V."/>
        </authorList>
    </citation>
    <scope>NUCLEOTIDE SEQUENCE [LARGE SCALE GENOMIC DNA]</scope>
    <source>
        <strain evidence="1 2">12-1054</strain>
    </source>
</reference>
<name>A0A1Y2FGU9_PROLT</name>
<dbReference type="SUPFAM" id="SSF51197">
    <property type="entry name" value="Clavaminate synthase-like"/>
    <property type="match status" value="1"/>
</dbReference>
<organism evidence="1 2">
    <name type="scientific">Protomyces lactucae-debilis</name>
    <dbReference type="NCBI Taxonomy" id="2754530"/>
    <lineage>
        <taxon>Eukaryota</taxon>
        <taxon>Fungi</taxon>
        <taxon>Dikarya</taxon>
        <taxon>Ascomycota</taxon>
        <taxon>Taphrinomycotina</taxon>
        <taxon>Taphrinomycetes</taxon>
        <taxon>Taphrinales</taxon>
        <taxon>Protomycetaceae</taxon>
        <taxon>Protomyces</taxon>
    </lineage>
</organism>
<keyword evidence="2" id="KW-1185">Reference proteome</keyword>
<dbReference type="OMA" id="FRSYQGW"/>
<gene>
    <name evidence="1" type="ORF">BCR37DRAFT_314458</name>
</gene>
<dbReference type="Pfam" id="PF07350">
    <property type="entry name" value="Gig2-like"/>
    <property type="match status" value="1"/>
</dbReference>
<dbReference type="InterPro" id="IPR027443">
    <property type="entry name" value="IPNS-like_sf"/>
</dbReference>
<dbReference type="Proteomes" id="UP000193685">
    <property type="component" value="Unassembled WGS sequence"/>
</dbReference>
<comment type="caution">
    <text evidence="1">The sequence shown here is derived from an EMBL/GenBank/DDBJ whole genome shotgun (WGS) entry which is preliminary data.</text>
</comment>
<dbReference type="EMBL" id="MCFI01000009">
    <property type="protein sequence ID" value="ORY82506.1"/>
    <property type="molecule type" value="Genomic_DNA"/>
</dbReference>
<protein>
    <recommendedName>
        <fullName evidence="3">DUF1479-domain-containing protein</fullName>
    </recommendedName>
</protein>
<evidence type="ECO:0000313" key="1">
    <source>
        <dbReference type="EMBL" id="ORY82506.1"/>
    </source>
</evidence>
<accession>A0A1Y2FGU9</accession>
<sequence length="452" mass="50176">MNAIRTRKVKAVGDISSVFGSLSGVNPDLWRGFDQLKKKIVSEHNADAMQHAYIRAIEACREQVNQLQRKQRIGEAIVPEVNFADLASGQVSSQTRQAIKQIGTVIVRGVMPAEDARNLKRDLQSYCVRNRAGGFPQSNPQVYEVYWSKAQVQARSQPSMLRVQNWLNGFWHGPNDRVDTSVSLTYADRARIRIPGDTSFTLSHHIDGGGIERWQDPTYRKVYQAILDGRWEEYDNLDLTHRIDANMNLHAAPGGCSVLRGYQGWLSLSNSGPGEGSLRINPFPKEAAAYWMLRPFFNDKGEMDLDDPVFHGAVPGKGQEMNTSLHPALQLDSSMLGIPKMHPGDYVAWHADTIHAVDAEHRGSEDASVLYIPTVPLTLPNARYLQTQRADFLTGLAPEDFPSGSREETFPDRATVRDLVEFGGLAGLQSMGLAPLTGKDALAQQANQILFS</sequence>
<dbReference type="STRING" id="56484.A0A1Y2FGU9"/>
<dbReference type="PANTHER" id="PTHR30613">
    <property type="entry name" value="UNCHARACTERIZED PROTEIN YBIU-RELATED"/>
    <property type="match status" value="1"/>
</dbReference>
<dbReference type="PANTHER" id="PTHR30613:SF1">
    <property type="entry name" value="DUF1479 DOMAIN PROTEIN (AFU_ORTHOLOGUE AFUA_5G09280)"/>
    <property type="match status" value="1"/>
</dbReference>
<dbReference type="RefSeq" id="XP_040725377.1">
    <property type="nucleotide sequence ID" value="XM_040866943.1"/>
</dbReference>
<evidence type="ECO:0008006" key="3">
    <source>
        <dbReference type="Google" id="ProtNLM"/>
    </source>
</evidence>
<dbReference type="AlphaFoldDB" id="A0A1Y2FGU9"/>
<proteinExistence type="predicted"/>
<dbReference type="Gene3D" id="2.60.120.330">
    <property type="entry name" value="B-lactam Antibiotic, Isopenicillin N Synthase, Chain"/>
    <property type="match status" value="1"/>
</dbReference>
<dbReference type="GeneID" id="63783542"/>